<name>A0ABD4Z6H9_9CREN</name>
<gene>
    <name evidence="2" type="ORF">QPL79_06080</name>
</gene>
<organism evidence="2 3">
    <name type="scientific">Ignisphaera cupida</name>
    <dbReference type="NCBI Taxonomy" id="3050454"/>
    <lineage>
        <taxon>Archaea</taxon>
        <taxon>Thermoproteota</taxon>
        <taxon>Thermoprotei</taxon>
        <taxon>Desulfurococcales</taxon>
        <taxon>Desulfurococcaceae</taxon>
        <taxon>Ignisphaera</taxon>
    </lineage>
</organism>
<keyword evidence="3" id="KW-1185">Reference proteome</keyword>
<dbReference type="AlphaFoldDB" id="A0ABD4Z6H9"/>
<dbReference type="GO" id="GO:0016779">
    <property type="term" value="F:nucleotidyltransferase activity"/>
    <property type="evidence" value="ECO:0007669"/>
    <property type="project" value="UniProtKB-KW"/>
</dbReference>
<evidence type="ECO:0000313" key="3">
    <source>
        <dbReference type="Proteomes" id="UP001529235"/>
    </source>
</evidence>
<evidence type="ECO:0000313" key="2">
    <source>
        <dbReference type="EMBL" id="MDK6028926.1"/>
    </source>
</evidence>
<feature type="domain" description="Polymerase nucleotidyl transferase" evidence="1">
    <location>
        <begin position="36"/>
        <end position="104"/>
    </location>
</feature>
<dbReference type="CDD" id="cd05403">
    <property type="entry name" value="NT_KNTase_like"/>
    <property type="match status" value="1"/>
</dbReference>
<evidence type="ECO:0000259" key="1">
    <source>
        <dbReference type="Pfam" id="PF01909"/>
    </source>
</evidence>
<dbReference type="InterPro" id="IPR043519">
    <property type="entry name" value="NT_sf"/>
</dbReference>
<dbReference type="PANTHER" id="PTHR43449:SF1">
    <property type="entry name" value="POLYMERASE BETA NUCLEOTIDYLTRANSFERASE DOMAIN-CONTAINING PROTEIN"/>
    <property type="match status" value="1"/>
</dbReference>
<dbReference type="Gene3D" id="3.30.460.10">
    <property type="entry name" value="Beta Polymerase, domain 2"/>
    <property type="match status" value="1"/>
</dbReference>
<protein>
    <submittedName>
        <fullName evidence="2">Nucleotidyltransferase domain-containing protein</fullName>
        <ecNumber evidence="2">2.7.7.-</ecNumber>
    </submittedName>
</protein>
<keyword evidence="2" id="KW-0808">Transferase</keyword>
<comment type="caution">
    <text evidence="2">The sequence shown here is derived from an EMBL/GenBank/DDBJ whole genome shotgun (WGS) entry which is preliminary data.</text>
</comment>
<proteinExistence type="predicted"/>
<dbReference type="RefSeq" id="WP_285273911.1">
    <property type="nucleotide sequence ID" value="NZ_JASNVW010000003.1"/>
</dbReference>
<dbReference type="PANTHER" id="PTHR43449">
    <property type="entry name" value="NUCLEOTIDYLTRANSFERASE"/>
    <property type="match status" value="1"/>
</dbReference>
<dbReference type="InterPro" id="IPR002934">
    <property type="entry name" value="Polymerase_NTP_transf_dom"/>
</dbReference>
<accession>A0ABD4Z6H9</accession>
<dbReference type="SUPFAM" id="SSF81301">
    <property type="entry name" value="Nucleotidyltransferase"/>
    <property type="match status" value="1"/>
</dbReference>
<dbReference type="EC" id="2.7.7.-" evidence="2"/>
<dbReference type="Proteomes" id="UP001529235">
    <property type="component" value="Unassembled WGS sequence"/>
</dbReference>
<dbReference type="EMBL" id="JASNVW010000003">
    <property type="protein sequence ID" value="MDK6028926.1"/>
    <property type="molecule type" value="Genomic_DNA"/>
</dbReference>
<keyword evidence="2" id="KW-0548">Nucleotidyltransferase</keyword>
<reference evidence="2 3" key="1">
    <citation type="submission" date="2023-05" db="EMBL/GenBank/DDBJ databases">
        <title>A new hyperthermophilic archaea 'Ignisphaera cupida' sp. nov. and description of the family 'Ignisphaeraceae' fam. nov.</title>
        <authorList>
            <person name="Podosokorskaya O.A."/>
            <person name="Elcheninov A.G."/>
            <person name="Klukina A."/>
            <person name="Merkel A.Y."/>
        </authorList>
    </citation>
    <scope>NUCLEOTIDE SEQUENCE [LARGE SCALE GENOMIC DNA]</scope>
    <source>
        <strain evidence="2 3">4213-co</strain>
    </source>
</reference>
<sequence length="115" mass="13136">MGKAISALKSQEMALEKARKVVEKAKIICLNRGWRLIASYLVGSRARGDYTVESDVDIVLVVDGLEKMNRLERLEAFKYALEPGVDLFIYTPSEWFGEESVWIKELKKEAVEIKQ</sequence>
<dbReference type="Pfam" id="PF01909">
    <property type="entry name" value="NTP_transf_2"/>
    <property type="match status" value="1"/>
</dbReference>